<comment type="caution">
    <text evidence="1">The sequence shown here is derived from an EMBL/GenBank/DDBJ whole genome shotgun (WGS) entry which is preliminary data.</text>
</comment>
<sequence>MGDTLKEIYTSTFLQDFGYKVHAAYGDFPCEHFLAAVQMHPWDTLPLRARMNRIATILGECLPRDYEDALAVLYAIDEDCCGFPYLFFPDFVAVYGLREEYWELSMEALARFTQRSSSEFAIRPFILQNPERTMGYMRQWSVHPNEHVRRLSSEGCRPRLPWSMDLPLYKIDPSPVLEVLEKLKSDPSLYVRKSVANNLNDIAKDNPELVLKTAERWIGTNPDTDWILRHGCRTLIRKANPEALALFGYAKASTENPLFHHAGLTVHPDQLCIGDRCDLHYSLDVELETKSNIRLEYGIDFIKSNGKPSRKLFLLSDKAVTGHVHLSGTRHHNFMNLTTRRHYPGIHRIVLLVNGHEAAQTTLLLQEVKS</sequence>
<protein>
    <recommendedName>
        <fullName evidence="3">DNA alkylation repair protein</fullName>
    </recommendedName>
</protein>
<gene>
    <name evidence="1" type="ORF">JYB65_09545</name>
</gene>
<dbReference type="SUPFAM" id="SSF48371">
    <property type="entry name" value="ARM repeat"/>
    <property type="match status" value="1"/>
</dbReference>
<name>A0A939D8V6_CLOAM</name>
<dbReference type="Gene3D" id="1.25.40.290">
    <property type="entry name" value="ARM repeat domains"/>
    <property type="match status" value="1"/>
</dbReference>
<dbReference type="EMBL" id="JAFJZZ010000003">
    <property type="protein sequence ID" value="MBN7773604.1"/>
    <property type="molecule type" value="Genomic_DNA"/>
</dbReference>
<keyword evidence="2" id="KW-1185">Reference proteome</keyword>
<proteinExistence type="predicted"/>
<dbReference type="AlphaFoldDB" id="A0A939D8V6"/>
<evidence type="ECO:0008006" key="3">
    <source>
        <dbReference type="Google" id="ProtNLM"/>
    </source>
</evidence>
<evidence type="ECO:0000313" key="2">
    <source>
        <dbReference type="Proteomes" id="UP000664545"/>
    </source>
</evidence>
<evidence type="ECO:0000313" key="1">
    <source>
        <dbReference type="EMBL" id="MBN7773604.1"/>
    </source>
</evidence>
<reference evidence="1" key="1">
    <citation type="submission" date="2021-02" db="EMBL/GenBank/DDBJ databases">
        <title>Abyssanaerobacter marinus gen.nov., sp., nov, anaerobic bacterium isolated from the Onnuri vent field of Indian Ocean and suggestion of Mogibacteriaceae fam. nov., and proposal of reclassification of ambiguous this family's genus member.</title>
        <authorList>
            <person name="Kim Y.J."/>
            <person name="Yang J.-A."/>
        </authorList>
    </citation>
    <scope>NUCLEOTIDE SEQUENCE</scope>
    <source>
        <strain evidence="1">DSM 2634</strain>
    </source>
</reference>
<organism evidence="1 2">
    <name type="scientific">Clostridium aminobutyricum</name>
    <dbReference type="NCBI Taxonomy" id="33953"/>
    <lineage>
        <taxon>Bacteria</taxon>
        <taxon>Bacillati</taxon>
        <taxon>Bacillota</taxon>
        <taxon>Clostridia</taxon>
        <taxon>Eubacteriales</taxon>
        <taxon>Clostridiaceae</taxon>
        <taxon>Clostridium</taxon>
    </lineage>
</organism>
<dbReference type="Proteomes" id="UP000664545">
    <property type="component" value="Unassembled WGS sequence"/>
</dbReference>
<accession>A0A939D8V6</accession>
<dbReference type="InterPro" id="IPR016024">
    <property type="entry name" value="ARM-type_fold"/>
</dbReference>
<dbReference type="RefSeq" id="WP_206582435.1">
    <property type="nucleotide sequence ID" value="NZ_JAFJZZ010000003.1"/>
</dbReference>